<reference evidence="3" key="1">
    <citation type="submission" date="2014-04" db="EMBL/GenBank/DDBJ databases">
        <title>Evolutionary Origins and Diversification of the Mycorrhizal Mutualists.</title>
        <authorList>
            <consortium name="DOE Joint Genome Institute"/>
            <consortium name="Mycorrhizal Genomics Consortium"/>
            <person name="Kohler A."/>
            <person name="Kuo A."/>
            <person name="Nagy L.G."/>
            <person name="Floudas D."/>
            <person name="Copeland A."/>
            <person name="Barry K.W."/>
            <person name="Cichocki N."/>
            <person name="Veneault-Fourrey C."/>
            <person name="LaButti K."/>
            <person name="Lindquist E.A."/>
            <person name="Lipzen A."/>
            <person name="Lundell T."/>
            <person name="Morin E."/>
            <person name="Murat C."/>
            <person name="Riley R."/>
            <person name="Ohm R."/>
            <person name="Sun H."/>
            <person name="Tunlid A."/>
            <person name="Henrissat B."/>
            <person name="Grigoriev I.V."/>
            <person name="Hibbett D.S."/>
            <person name="Martin F."/>
        </authorList>
    </citation>
    <scope>NUCLEOTIDE SEQUENCE [LARGE SCALE GENOMIC DNA]</scope>
    <source>
        <strain evidence="3">FD-334 SS-4</strain>
    </source>
</reference>
<dbReference type="AlphaFoldDB" id="A0A0D2NUA3"/>
<protein>
    <submittedName>
        <fullName evidence="2">Uncharacterized protein</fullName>
    </submittedName>
</protein>
<organism evidence="2 3">
    <name type="scientific">Hypholoma sublateritium (strain FD-334 SS-4)</name>
    <dbReference type="NCBI Taxonomy" id="945553"/>
    <lineage>
        <taxon>Eukaryota</taxon>
        <taxon>Fungi</taxon>
        <taxon>Dikarya</taxon>
        <taxon>Basidiomycota</taxon>
        <taxon>Agaricomycotina</taxon>
        <taxon>Agaricomycetes</taxon>
        <taxon>Agaricomycetidae</taxon>
        <taxon>Agaricales</taxon>
        <taxon>Agaricineae</taxon>
        <taxon>Strophariaceae</taxon>
        <taxon>Hypholoma</taxon>
    </lineage>
</organism>
<keyword evidence="3" id="KW-1185">Reference proteome</keyword>
<evidence type="ECO:0000256" key="1">
    <source>
        <dbReference type="SAM" id="MobiDB-lite"/>
    </source>
</evidence>
<accession>A0A0D2NUA3</accession>
<feature type="region of interest" description="Disordered" evidence="1">
    <location>
        <begin position="20"/>
        <end position="44"/>
    </location>
</feature>
<dbReference type="EMBL" id="KN817570">
    <property type="protein sequence ID" value="KJA20136.1"/>
    <property type="molecule type" value="Genomic_DNA"/>
</dbReference>
<gene>
    <name evidence="2" type="ORF">HYPSUDRAFT_204023</name>
</gene>
<evidence type="ECO:0000313" key="3">
    <source>
        <dbReference type="Proteomes" id="UP000054270"/>
    </source>
</evidence>
<dbReference type="Proteomes" id="UP000054270">
    <property type="component" value="Unassembled WGS sequence"/>
</dbReference>
<evidence type="ECO:0000313" key="2">
    <source>
        <dbReference type="EMBL" id="KJA20136.1"/>
    </source>
</evidence>
<name>A0A0D2NUA3_HYPSF</name>
<sequence length="317" mass="34012">MLCQPIPVVFAHRLRGCPTRTHSGHISPQNPPKSAPGCPQSTPNAADFEQLSGWACGGFSDRPPRRYVFVPHKATAPPIARASLSARAEGTPATAPDDIPCHPHPAEMQLIGQPNLPPISRRNIRVPEYTLCARRLRTHAHAKVCSDVCTGAQAPILGHNGSQRQSPCLSQETSETPASPRLLCMCQRPDTGLSRSQSSCENENQFRARRDQCALSAADAPWAMYLPAAVIADCGAAARQRSLRPHRSAGRARTPSAVYVAAYVAVTAAQQSDVSEYTAPAPAQKYGAIHVSIPGPQNPDQIPAATQQNAHPIITRY</sequence>
<proteinExistence type="predicted"/>